<evidence type="ECO:0000256" key="1">
    <source>
        <dbReference type="SAM" id="Phobius"/>
    </source>
</evidence>
<gene>
    <name evidence="2" type="ORF">KL86DYS2_11317</name>
</gene>
<keyword evidence="1" id="KW-0472">Membrane</keyword>
<keyword evidence="1" id="KW-0812">Transmembrane</keyword>
<name>A0A212JE37_9BACT</name>
<sequence length="218" mass="26131">MYTPPNNSEKSKHPILIELDGILKKDVQKEKRDELFLNFYKRNLSFFDHLENANTNITTSKFIYLKIMYIRILDDKGEYKKGKIVADQLEVLIGKLDKNYYEYNTLYIASKKWIAINLGRLKKYRASNRIFKELLKLDEYKEFYQRWIVHNTEWIVSPYAYTLAGILLLWSFRKVFFSVDIAVPFGFSLLIIILIGLLLIYIFFSHKIIHYFVVRRCK</sequence>
<feature type="transmembrane region" description="Helical" evidence="1">
    <location>
        <begin position="154"/>
        <end position="172"/>
    </location>
</feature>
<protein>
    <submittedName>
        <fullName evidence="2">Uncharacterized protein</fullName>
    </submittedName>
</protein>
<keyword evidence="1" id="KW-1133">Transmembrane helix</keyword>
<accession>A0A212JE37</accession>
<dbReference type="EMBL" id="FLUL01000001">
    <property type="protein sequence ID" value="SBV97692.1"/>
    <property type="molecule type" value="Genomic_DNA"/>
</dbReference>
<proteinExistence type="predicted"/>
<evidence type="ECO:0000313" key="2">
    <source>
        <dbReference type="EMBL" id="SBV97692.1"/>
    </source>
</evidence>
<organism evidence="2">
    <name type="scientific">uncultured Dysgonomonas sp</name>
    <dbReference type="NCBI Taxonomy" id="206096"/>
    <lineage>
        <taxon>Bacteria</taxon>
        <taxon>Pseudomonadati</taxon>
        <taxon>Bacteroidota</taxon>
        <taxon>Bacteroidia</taxon>
        <taxon>Bacteroidales</taxon>
        <taxon>Dysgonomonadaceae</taxon>
        <taxon>Dysgonomonas</taxon>
        <taxon>environmental samples</taxon>
    </lineage>
</organism>
<feature type="transmembrane region" description="Helical" evidence="1">
    <location>
        <begin position="184"/>
        <end position="204"/>
    </location>
</feature>
<reference evidence="2" key="1">
    <citation type="submission" date="2016-04" db="EMBL/GenBank/DDBJ databases">
        <authorList>
            <person name="Evans L.H."/>
            <person name="Alamgir A."/>
            <person name="Owens N."/>
            <person name="Weber N.D."/>
            <person name="Virtaneva K."/>
            <person name="Barbian K."/>
            <person name="Babar A."/>
            <person name="Rosenke K."/>
        </authorList>
    </citation>
    <scope>NUCLEOTIDE SEQUENCE</scope>
    <source>
        <strain evidence="2">86-2</strain>
    </source>
</reference>
<dbReference type="AlphaFoldDB" id="A0A212JE37"/>